<gene>
    <name evidence="1" type="ordered locus">Smlt0287</name>
</gene>
<reference evidence="1 2" key="1">
    <citation type="journal article" date="2008" name="Genome Biol.">
        <title>The complete genome, comparative and functional analysis of Stenotrophomonas maltophilia reveals an organism heavily shielded by drug resistance determinants.</title>
        <authorList>
            <person name="Crossman L.C."/>
            <person name="Gould V.C."/>
            <person name="Dow J.M."/>
            <person name="Vernikos G.S."/>
            <person name="Okazaki A."/>
            <person name="Sebaihia M."/>
            <person name="Saunders D."/>
            <person name="Arrowsmith C."/>
            <person name="Carver T."/>
            <person name="Peters N."/>
            <person name="Adlem E."/>
            <person name="Kerhornou A."/>
            <person name="Lord A."/>
            <person name="Murphy L."/>
            <person name="Seeger K."/>
            <person name="Squares R."/>
            <person name="Rutter S."/>
            <person name="Quail M.A."/>
            <person name="Rajandream M.A."/>
            <person name="Harris D."/>
            <person name="Churcher C."/>
            <person name="Bentley S.D."/>
            <person name="Parkhill J."/>
            <person name="Thomson N.R."/>
            <person name="Avison M.B."/>
        </authorList>
    </citation>
    <scope>NUCLEOTIDE SEQUENCE [LARGE SCALE GENOMIC DNA]</scope>
    <source>
        <strain evidence="1 2">K279a</strain>
    </source>
</reference>
<protein>
    <submittedName>
        <fullName evidence="1">Uncharacterized protein</fullName>
    </submittedName>
</protein>
<sequence>MNLDRVIQVALQAKRMGGTGPLSTGEALTAALVLNRHDWLADMDYTSAQALDRIDADTIQHLGDAARCVIGNEEDSFGPVAHVYDAMGEWPGTKEGGCRHG</sequence>
<organism evidence="1 2">
    <name type="scientific">Stenotrophomonas maltophilia (strain K279a)</name>
    <dbReference type="NCBI Taxonomy" id="522373"/>
    <lineage>
        <taxon>Bacteria</taxon>
        <taxon>Pseudomonadati</taxon>
        <taxon>Pseudomonadota</taxon>
        <taxon>Gammaproteobacteria</taxon>
        <taxon>Lysobacterales</taxon>
        <taxon>Lysobacteraceae</taxon>
        <taxon>Stenotrophomonas</taxon>
        <taxon>Stenotrophomonas maltophilia group</taxon>
    </lineage>
</organism>
<accession>B2FIW2</accession>
<keyword evidence="2" id="KW-1185">Reference proteome</keyword>
<dbReference type="AlphaFoldDB" id="B2FIW2"/>
<dbReference type="Proteomes" id="UP000008840">
    <property type="component" value="Chromosome"/>
</dbReference>
<dbReference type="EMBL" id="AM743169">
    <property type="protein sequence ID" value="CAQ43891.1"/>
    <property type="molecule type" value="Genomic_DNA"/>
</dbReference>
<dbReference type="eggNOG" id="ENOG5031INF">
    <property type="taxonomic scope" value="Bacteria"/>
</dbReference>
<dbReference type="EnsemblBacteria" id="CAQ43891">
    <property type="protein sequence ID" value="CAQ43891"/>
    <property type="gene ID" value="Smlt0287"/>
</dbReference>
<name>B2FIW2_STRMK</name>
<dbReference type="HOGENOM" id="CLU_2573057_0_0_6"/>
<evidence type="ECO:0000313" key="2">
    <source>
        <dbReference type="Proteomes" id="UP000008840"/>
    </source>
</evidence>
<dbReference type="RefSeq" id="WP_012478825.1">
    <property type="nucleotide sequence ID" value="NC_010943.1"/>
</dbReference>
<dbReference type="KEGG" id="sml:Smlt0287"/>
<proteinExistence type="predicted"/>
<evidence type="ECO:0000313" key="1">
    <source>
        <dbReference type="EMBL" id="CAQ43891.1"/>
    </source>
</evidence>